<dbReference type="GO" id="GO:0016020">
    <property type="term" value="C:membrane"/>
    <property type="evidence" value="ECO:0007669"/>
    <property type="project" value="UniProtKB-SubCell"/>
</dbReference>
<comment type="subcellular location">
    <subcellularLocation>
        <location evidence="1">Membrane</location>
        <topology evidence="1">Single-pass membrane protein</topology>
    </subcellularLocation>
</comment>
<gene>
    <name evidence="7" type="ORF">HMPREF9220_1330</name>
</gene>
<feature type="domain" description="TonB C-terminal" evidence="6">
    <location>
        <begin position="28"/>
        <end position="123"/>
    </location>
</feature>
<evidence type="ECO:0000256" key="5">
    <source>
        <dbReference type="SAM" id="SignalP"/>
    </source>
</evidence>
<organism evidence="7 8">
    <name type="scientific">Dialister micraerophilus UPII 345-E</name>
    <dbReference type="NCBI Taxonomy" id="910314"/>
    <lineage>
        <taxon>Bacteria</taxon>
        <taxon>Bacillati</taxon>
        <taxon>Bacillota</taxon>
        <taxon>Negativicutes</taxon>
        <taxon>Veillonellales</taxon>
        <taxon>Veillonellaceae</taxon>
        <taxon>Dialister</taxon>
    </lineage>
</organism>
<sequence length="239" mass="27407">MIKRLLFTVCFILSLLMLPFSARASEAHKKPQMGEPPITISYFFPPKDLIPYKGTIMVAAYIGKDGNVYKTKIIRSSGNKSYDTITELSARKWRFKPALDENGKPMECVKMISFPFSEINKHKETSKSDKIIFEEKKEEYRKGRSPILLNVKDNVLSDFLIEKIINEDLSVDFKVVDFVLYIDSAGSVLHVDIVKSSGNEISDYLLKNTLMRWKFNPALDENGKPGFCRAKFSLVFRKK</sequence>
<dbReference type="InterPro" id="IPR006260">
    <property type="entry name" value="TonB/TolA_C"/>
</dbReference>
<feature type="chain" id="PRO_5003185216" evidence="5">
    <location>
        <begin position="25"/>
        <end position="239"/>
    </location>
</feature>
<evidence type="ECO:0000313" key="7">
    <source>
        <dbReference type="EMBL" id="EFR43352.1"/>
    </source>
</evidence>
<evidence type="ECO:0000256" key="4">
    <source>
        <dbReference type="ARBA" id="ARBA00023136"/>
    </source>
</evidence>
<dbReference type="RefSeq" id="WP_007553690.1">
    <property type="nucleotide sequence ID" value="NZ_AENT01000001.1"/>
</dbReference>
<dbReference type="Pfam" id="PF03544">
    <property type="entry name" value="TonB_C"/>
    <property type="match status" value="1"/>
</dbReference>
<dbReference type="NCBIfam" id="TIGR01352">
    <property type="entry name" value="tonB_Cterm"/>
    <property type="match status" value="1"/>
</dbReference>
<keyword evidence="3" id="KW-1133">Transmembrane helix</keyword>
<dbReference type="AlphaFoldDB" id="E4L738"/>
<reference evidence="7 8" key="1">
    <citation type="submission" date="2010-11" db="EMBL/GenBank/DDBJ databases">
        <authorList>
            <person name="Durkin A.S."/>
            <person name="Madupu R."/>
            <person name="Torralba M."/>
            <person name="Gillis M."/>
            <person name="Methe B."/>
            <person name="Sutton G."/>
            <person name="Nelson K.E."/>
        </authorList>
    </citation>
    <scope>NUCLEOTIDE SEQUENCE [LARGE SCALE GENOMIC DNA]</scope>
    <source>
        <strain evidence="7 8">UPII 345-E</strain>
    </source>
</reference>
<evidence type="ECO:0000256" key="3">
    <source>
        <dbReference type="ARBA" id="ARBA00022989"/>
    </source>
</evidence>
<keyword evidence="2" id="KW-0812">Transmembrane</keyword>
<accession>E4L738</accession>
<comment type="caution">
    <text evidence="7">The sequence shown here is derived from an EMBL/GenBank/DDBJ whole genome shotgun (WGS) entry which is preliminary data.</text>
</comment>
<name>E4L738_9FIRM</name>
<dbReference type="SUPFAM" id="SSF74653">
    <property type="entry name" value="TolA/TonB C-terminal domain"/>
    <property type="match status" value="2"/>
</dbReference>
<dbReference type="GO" id="GO:0055085">
    <property type="term" value="P:transmembrane transport"/>
    <property type="evidence" value="ECO:0007669"/>
    <property type="project" value="InterPro"/>
</dbReference>
<evidence type="ECO:0000259" key="6">
    <source>
        <dbReference type="PROSITE" id="PS52015"/>
    </source>
</evidence>
<dbReference type="PROSITE" id="PS52015">
    <property type="entry name" value="TONB_CTD"/>
    <property type="match status" value="1"/>
</dbReference>
<evidence type="ECO:0000256" key="2">
    <source>
        <dbReference type="ARBA" id="ARBA00022692"/>
    </source>
</evidence>
<feature type="signal peptide" evidence="5">
    <location>
        <begin position="1"/>
        <end position="24"/>
    </location>
</feature>
<proteinExistence type="predicted"/>
<protein>
    <submittedName>
        <fullName evidence="7">TonB family domain protein</fullName>
    </submittedName>
</protein>
<evidence type="ECO:0000313" key="8">
    <source>
        <dbReference type="Proteomes" id="UP000004594"/>
    </source>
</evidence>
<dbReference type="Proteomes" id="UP000004594">
    <property type="component" value="Unassembled WGS sequence"/>
</dbReference>
<dbReference type="Gene3D" id="3.30.1150.10">
    <property type="match status" value="1"/>
</dbReference>
<dbReference type="EMBL" id="AENT01000001">
    <property type="protein sequence ID" value="EFR43352.1"/>
    <property type="molecule type" value="Genomic_DNA"/>
</dbReference>
<evidence type="ECO:0000256" key="1">
    <source>
        <dbReference type="ARBA" id="ARBA00004167"/>
    </source>
</evidence>
<dbReference type="InterPro" id="IPR037682">
    <property type="entry name" value="TonB_C"/>
</dbReference>
<keyword evidence="4" id="KW-0472">Membrane</keyword>
<keyword evidence="5" id="KW-0732">Signal</keyword>